<reference evidence="1 2" key="1">
    <citation type="journal article" date="2015" name="Nature">
        <title>rRNA introns, odd ribosomes, and small enigmatic genomes across a large radiation of phyla.</title>
        <authorList>
            <person name="Brown C.T."/>
            <person name="Hug L.A."/>
            <person name="Thomas B.C."/>
            <person name="Sharon I."/>
            <person name="Castelle C.J."/>
            <person name="Singh A."/>
            <person name="Wilkins M.J."/>
            <person name="Williams K.H."/>
            <person name="Banfield J.F."/>
        </authorList>
    </citation>
    <scope>NUCLEOTIDE SEQUENCE [LARGE SCALE GENOMIC DNA]</scope>
</reference>
<gene>
    <name evidence="1" type="ORF">UT19_C0001G0057</name>
</gene>
<dbReference type="Proteomes" id="UP000034932">
    <property type="component" value="Unassembled WGS sequence"/>
</dbReference>
<proteinExistence type="predicted"/>
<evidence type="ECO:0000313" key="2">
    <source>
        <dbReference type="Proteomes" id="UP000034932"/>
    </source>
</evidence>
<dbReference type="EMBL" id="LBVW01000001">
    <property type="protein sequence ID" value="KKQ94525.1"/>
    <property type="molecule type" value="Genomic_DNA"/>
</dbReference>
<accession>A0A0G0M2H6</accession>
<dbReference type="STRING" id="1618573.UT19_C0001G0057"/>
<comment type="caution">
    <text evidence="1">The sequence shown here is derived from an EMBL/GenBank/DDBJ whole genome shotgun (WGS) entry which is preliminary data.</text>
</comment>
<dbReference type="AlphaFoldDB" id="A0A0G0M2H6"/>
<organism evidence="1 2">
    <name type="scientific">Candidatus Woesebacteria bacterium GW2011_GWB1_39_10b</name>
    <dbReference type="NCBI Taxonomy" id="1618573"/>
    <lineage>
        <taxon>Bacteria</taxon>
        <taxon>Candidatus Woeseibacteriota</taxon>
    </lineage>
</organism>
<sequence>MLKKKAIIEYQELVKKVYKLDISFDEATVQANKLLNLFRAVYKPLPINWQELLNKKYAAIPS</sequence>
<evidence type="ECO:0000313" key="1">
    <source>
        <dbReference type="EMBL" id="KKQ94525.1"/>
    </source>
</evidence>
<protein>
    <submittedName>
        <fullName evidence="1">Uncharacterized protein</fullName>
    </submittedName>
</protein>
<name>A0A0G0M2H6_9BACT</name>